<gene>
    <name evidence="2" type="ORF">NG895_23795</name>
</gene>
<dbReference type="RefSeq" id="WP_252855049.1">
    <property type="nucleotide sequence ID" value="NZ_JAMXLR010000079.1"/>
</dbReference>
<name>A0A9X2FDG3_9BACT</name>
<evidence type="ECO:0000256" key="1">
    <source>
        <dbReference type="SAM" id="Phobius"/>
    </source>
</evidence>
<keyword evidence="1" id="KW-1133">Transmembrane helix</keyword>
<evidence type="ECO:0000313" key="3">
    <source>
        <dbReference type="Proteomes" id="UP001155241"/>
    </source>
</evidence>
<protein>
    <submittedName>
        <fullName evidence="2">Uncharacterized protein</fullName>
    </submittedName>
</protein>
<keyword evidence="1" id="KW-0472">Membrane</keyword>
<dbReference type="Proteomes" id="UP001155241">
    <property type="component" value="Unassembled WGS sequence"/>
</dbReference>
<dbReference type="AlphaFoldDB" id="A0A9X2FDG3"/>
<keyword evidence="1" id="KW-0812">Transmembrane</keyword>
<feature type="transmembrane region" description="Helical" evidence="1">
    <location>
        <begin position="72"/>
        <end position="91"/>
    </location>
</feature>
<proteinExistence type="predicted"/>
<keyword evidence="3" id="KW-1185">Reference proteome</keyword>
<sequence length="112" mass="11731">MKYVLGILLVGLGLVAIVLCLTLRGQLNTLATEPGSQNPDDYPLLQLLIPTQASSDTPADVTEIARTVTSRINFVGIAGVVLIIVGTVVCVGGRRQQSMRGVPTSPGDSQET</sequence>
<comment type="caution">
    <text evidence="2">The sequence shown here is derived from an EMBL/GenBank/DDBJ whole genome shotgun (WGS) entry which is preliminary data.</text>
</comment>
<dbReference type="EMBL" id="JAMXLR010000079">
    <property type="protein sequence ID" value="MCO6046935.1"/>
    <property type="molecule type" value="Genomic_DNA"/>
</dbReference>
<evidence type="ECO:0000313" key="2">
    <source>
        <dbReference type="EMBL" id="MCO6046935.1"/>
    </source>
</evidence>
<reference evidence="2" key="1">
    <citation type="submission" date="2022-06" db="EMBL/GenBank/DDBJ databases">
        <title>Aeoliella straminimaris, a novel planctomycete from sediments.</title>
        <authorList>
            <person name="Vitorino I.R."/>
            <person name="Lage O.M."/>
        </authorList>
    </citation>
    <scope>NUCLEOTIDE SEQUENCE</scope>
    <source>
        <strain evidence="2">ICT_H6.2</strain>
    </source>
</reference>
<organism evidence="2 3">
    <name type="scientific">Aeoliella straminimaris</name>
    <dbReference type="NCBI Taxonomy" id="2954799"/>
    <lineage>
        <taxon>Bacteria</taxon>
        <taxon>Pseudomonadati</taxon>
        <taxon>Planctomycetota</taxon>
        <taxon>Planctomycetia</taxon>
        <taxon>Pirellulales</taxon>
        <taxon>Lacipirellulaceae</taxon>
        <taxon>Aeoliella</taxon>
    </lineage>
</organism>
<accession>A0A9X2FDG3</accession>